<dbReference type="EMBL" id="MFHI01000020">
    <property type="protein sequence ID" value="OGF78728.1"/>
    <property type="molecule type" value="Genomic_DNA"/>
</dbReference>
<reference evidence="1 2" key="1">
    <citation type="journal article" date="2016" name="Nat. Commun.">
        <title>Thousands of microbial genomes shed light on interconnected biogeochemical processes in an aquifer system.</title>
        <authorList>
            <person name="Anantharaman K."/>
            <person name="Brown C.T."/>
            <person name="Hug L.A."/>
            <person name="Sharon I."/>
            <person name="Castelle C.J."/>
            <person name="Probst A.J."/>
            <person name="Thomas B.C."/>
            <person name="Singh A."/>
            <person name="Wilkins M.J."/>
            <person name="Karaoz U."/>
            <person name="Brodie E.L."/>
            <person name="Williams K.H."/>
            <person name="Hubbard S.S."/>
            <person name="Banfield J.F."/>
        </authorList>
    </citation>
    <scope>NUCLEOTIDE SEQUENCE [LARGE SCALE GENOMIC DNA]</scope>
</reference>
<dbReference type="InterPro" id="IPR008927">
    <property type="entry name" value="6-PGluconate_DH-like_C_sf"/>
</dbReference>
<dbReference type="SUPFAM" id="SSF48179">
    <property type="entry name" value="6-phosphogluconate dehydrogenase C-terminal domain-like"/>
    <property type="match status" value="1"/>
</dbReference>
<dbReference type="AlphaFoldDB" id="A0A1F5WSV9"/>
<dbReference type="InterPro" id="IPR036291">
    <property type="entry name" value="NAD(P)-bd_dom_sf"/>
</dbReference>
<sequence>MRILLIGLGQIGLGLIVPVFQKAGYEIIGTDANVERLSQLRNGYILETPNETSKLMINVKEMSEIAGEFDLVITSVGRQHLGKVADWLKDKNISAPVLLAENLPDPVNIFSRQIPIVVDRICPRVEKQNGTLVAVAEDYFKIVVLDDPLTHRLSLIKGVEIEKTEEDVEAKRKKKMFTVNISHVLASLYGQRLGCLLVEEAVQKPEISSKIQSAIAEIGPWLGLDGNQVSAKAEEIIKRFSSPLNDSMSRIVNLDKKASALRYIEVPLNGLRSLGSPAPTLEEAYKLLTA</sequence>
<accession>A0A1F5WSV9</accession>
<dbReference type="Gene3D" id="1.10.1040.10">
    <property type="entry name" value="N-(1-d-carboxylethyl)-l-norvaline Dehydrogenase, domain 2"/>
    <property type="match status" value="1"/>
</dbReference>
<dbReference type="SUPFAM" id="SSF51735">
    <property type="entry name" value="NAD(P)-binding Rossmann-fold domains"/>
    <property type="match status" value="1"/>
</dbReference>
<evidence type="ECO:0000313" key="1">
    <source>
        <dbReference type="EMBL" id="OGF78728.1"/>
    </source>
</evidence>
<gene>
    <name evidence="1" type="ORF">A2W54_02970</name>
</gene>
<evidence type="ECO:0000313" key="2">
    <source>
        <dbReference type="Proteomes" id="UP000178425"/>
    </source>
</evidence>
<dbReference type="PANTHER" id="PTHR30524:SF0">
    <property type="entry name" value="ALTRONATE OXIDOREDUCTASE-RELATED"/>
    <property type="match status" value="1"/>
</dbReference>
<dbReference type="Gene3D" id="3.40.50.720">
    <property type="entry name" value="NAD(P)-binding Rossmann-like Domain"/>
    <property type="match status" value="1"/>
</dbReference>
<protein>
    <submittedName>
        <fullName evidence="1">Uncharacterized protein</fullName>
    </submittedName>
</protein>
<dbReference type="PANTHER" id="PTHR30524">
    <property type="entry name" value="MANNITOL-1-PHOSPHATE 5-DEHYDROGENASE"/>
    <property type="match status" value="1"/>
</dbReference>
<organism evidence="1 2">
    <name type="scientific">Candidatus Giovannonibacteria bacterium RIFCSPHIGHO2_02_43_13</name>
    <dbReference type="NCBI Taxonomy" id="1798330"/>
    <lineage>
        <taxon>Bacteria</taxon>
        <taxon>Candidatus Giovannoniibacteriota</taxon>
    </lineage>
</organism>
<dbReference type="GO" id="GO:0019592">
    <property type="term" value="P:mannitol catabolic process"/>
    <property type="evidence" value="ECO:0007669"/>
    <property type="project" value="TreeGrafter"/>
</dbReference>
<dbReference type="GO" id="GO:0008926">
    <property type="term" value="F:mannitol-1-phosphate 5-dehydrogenase activity"/>
    <property type="evidence" value="ECO:0007669"/>
    <property type="project" value="TreeGrafter"/>
</dbReference>
<dbReference type="Proteomes" id="UP000178425">
    <property type="component" value="Unassembled WGS sequence"/>
</dbReference>
<comment type="caution">
    <text evidence="1">The sequence shown here is derived from an EMBL/GenBank/DDBJ whole genome shotgun (WGS) entry which is preliminary data.</text>
</comment>
<dbReference type="GO" id="GO:0005829">
    <property type="term" value="C:cytosol"/>
    <property type="evidence" value="ECO:0007669"/>
    <property type="project" value="TreeGrafter"/>
</dbReference>
<proteinExistence type="predicted"/>
<dbReference type="InterPro" id="IPR013328">
    <property type="entry name" value="6PGD_dom2"/>
</dbReference>
<name>A0A1F5WSV9_9BACT</name>